<gene>
    <name evidence="6" type="ORF">APLA_LOCUS10371</name>
</gene>
<feature type="transmembrane region" description="Helical" evidence="5">
    <location>
        <begin position="224"/>
        <end position="251"/>
    </location>
</feature>
<dbReference type="InterPro" id="IPR018499">
    <property type="entry name" value="Tetraspanin/Peripherin"/>
</dbReference>
<dbReference type="GO" id="GO:0016020">
    <property type="term" value="C:membrane"/>
    <property type="evidence" value="ECO:0007669"/>
    <property type="project" value="UniProtKB-SubCell"/>
</dbReference>
<protein>
    <recommendedName>
        <fullName evidence="8">Tetraspanin</fullName>
    </recommendedName>
</protein>
<organism evidence="6 7">
    <name type="scientific">Arctia plantaginis</name>
    <name type="common">Wood tiger moth</name>
    <name type="synonym">Phalaena plantaginis</name>
    <dbReference type="NCBI Taxonomy" id="874455"/>
    <lineage>
        <taxon>Eukaryota</taxon>
        <taxon>Metazoa</taxon>
        <taxon>Ecdysozoa</taxon>
        <taxon>Arthropoda</taxon>
        <taxon>Hexapoda</taxon>
        <taxon>Insecta</taxon>
        <taxon>Pterygota</taxon>
        <taxon>Neoptera</taxon>
        <taxon>Endopterygota</taxon>
        <taxon>Lepidoptera</taxon>
        <taxon>Glossata</taxon>
        <taxon>Ditrysia</taxon>
        <taxon>Noctuoidea</taxon>
        <taxon>Erebidae</taxon>
        <taxon>Arctiinae</taxon>
        <taxon>Arctia</taxon>
    </lineage>
</organism>
<feature type="transmembrane region" description="Helical" evidence="5">
    <location>
        <begin position="81"/>
        <end position="103"/>
    </location>
</feature>
<evidence type="ECO:0000256" key="5">
    <source>
        <dbReference type="SAM" id="Phobius"/>
    </source>
</evidence>
<accession>A0A8S1ADR4</accession>
<evidence type="ECO:0000313" key="6">
    <source>
        <dbReference type="EMBL" id="CAB3243427.1"/>
    </source>
</evidence>
<dbReference type="EMBL" id="CADEBD010000314">
    <property type="protein sequence ID" value="CAB3243427.1"/>
    <property type="molecule type" value="Genomic_DNA"/>
</dbReference>
<dbReference type="Gene3D" id="1.10.1450.10">
    <property type="entry name" value="Tetraspanin"/>
    <property type="match status" value="1"/>
</dbReference>
<feature type="transmembrane region" description="Helical" evidence="5">
    <location>
        <begin position="16"/>
        <end position="40"/>
    </location>
</feature>
<dbReference type="AlphaFoldDB" id="A0A8S1ADR4"/>
<sequence length="330" mass="37662">MTSYINHPFVVWGSCYLWLTALFAIIWSLLLFVCIGDMLILTGTDLINAIVLLSGILTLPANIHILCAISNGKKIDYKSRVLCCPLWLCFMWIILINCIGVVLCAHKIAICRKTTHDRLNNTIKHYRSIPRYKHFVDNLQWSLKCCGLNSYKDWFDYDWYDKVRDYDWDPPKKPLSNSVRFVKPLTDSVPLSCCKSGSCIANYLLELGTGSINTRGCGDIMTNIMMTLMTIHIIMFVSVITVEAILLKVLIGSSEQTRTTSPMRPPCCKEQVHLRNIMSIENNFRASSTSLRLMPDESDGYDKIVRQSVTSRHCLRHPRASRADLEISRQ</sequence>
<evidence type="ECO:0008006" key="8">
    <source>
        <dbReference type="Google" id="ProtNLM"/>
    </source>
</evidence>
<proteinExistence type="predicted"/>
<comment type="subcellular location">
    <subcellularLocation>
        <location evidence="1">Membrane</location>
        <topology evidence="1">Multi-pass membrane protein</topology>
    </subcellularLocation>
</comment>
<dbReference type="Proteomes" id="UP000494256">
    <property type="component" value="Unassembled WGS sequence"/>
</dbReference>
<evidence type="ECO:0000256" key="1">
    <source>
        <dbReference type="ARBA" id="ARBA00004141"/>
    </source>
</evidence>
<dbReference type="SUPFAM" id="SSF48652">
    <property type="entry name" value="Tetraspanin"/>
    <property type="match status" value="1"/>
</dbReference>
<reference evidence="6 7" key="1">
    <citation type="submission" date="2020-04" db="EMBL/GenBank/DDBJ databases">
        <authorList>
            <person name="Wallbank WR R."/>
            <person name="Pardo Diaz C."/>
            <person name="Kozak K."/>
            <person name="Martin S."/>
            <person name="Jiggins C."/>
            <person name="Moest M."/>
            <person name="Warren A I."/>
            <person name="Byers J.R.P. K."/>
            <person name="Montejo-Kovacevich G."/>
            <person name="Yen C E."/>
        </authorList>
    </citation>
    <scope>NUCLEOTIDE SEQUENCE [LARGE SCALE GENOMIC DNA]</scope>
</reference>
<evidence type="ECO:0000313" key="7">
    <source>
        <dbReference type="Proteomes" id="UP000494256"/>
    </source>
</evidence>
<evidence type="ECO:0000256" key="3">
    <source>
        <dbReference type="ARBA" id="ARBA00022989"/>
    </source>
</evidence>
<evidence type="ECO:0000256" key="4">
    <source>
        <dbReference type="ARBA" id="ARBA00023136"/>
    </source>
</evidence>
<comment type="caution">
    <text evidence="6">The sequence shown here is derived from an EMBL/GenBank/DDBJ whole genome shotgun (WGS) entry which is preliminary data.</text>
</comment>
<dbReference type="Pfam" id="PF00335">
    <property type="entry name" value="Tetraspanin"/>
    <property type="match status" value="1"/>
</dbReference>
<feature type="transmembrane region" description="Helical" evidence="5">
    <location>
        <begin position="46"/>
        <end position="69"/>
    </location>
</feature>
<dbReference type="InterPro" id="IPR008952">
    <property type="entry name" value="Tetraspanin_EC2_sf"/>
</dbReference>
<dbReference type="OrthoDB" id="17102at2759"/>
<keyword evidence="3 5" id="KW-1133">Transmembrane helix</keyword>
<evidence type="ECO:0000256" key="2">
    <source>
        <dbReference type="ARBA" id="ARBA00022692"/>
    </source>
</evidence>
<keyword evidence="2 5" id="KW-0812">Transmembrane</keyword>
<keyword evidence="4 5" id="KW-0472">Membrane</keyword>
<name>A0A8S1ADR4_ARCPL</name>